<proteinExistence type="predicted"/>
<accession>A0A0C2YKF2</accession>
<dbReference type="Proteomes" id="UP000053989">
    <property type="component" value="Unassembled WGS sequence"/>
</dbReference>
<evidence type="ECO:0000313" key="1">
    <source>
        <dbReference type="EMBL" id="KIM50248.1"/>
    </source>
</evidence>
<dbReference type="Gene3D" id="2.40.70.10">
    <property type="entry name" value="Acid Proteases"/>
    <property type="match status" value="1"/>
</dbReference>
<name>A0A0C2YKF2_9AGAM</name>
<protein>
    <recommendedName>
        <fullName evidence="3">Peptidase A2 domain-containing protein</fullName>
    </recommendedName>
</protein>
<reference evidence="2" key="2">
    <citation type="submission" date="2015-01" db="EMBL/GenBank/DDBJ databases">
        <title>Evolutionary Origins and Diversification of the Mycorrhizal Mutualists.</title>
        <authorList>
            <consortium name="DOE Joint Genome Institute"/>
            <consortium name="Mycorrhizal Genomics Consortium"/>
            <person name="Kohler A."/>
            <person name="Kuo A."/>
            <person name="Nagy L.G."/>
            <person name="Floudas D."/>
            <person name="Copeland A."/>
            <person name="Barry K.W."/>
            <person name="Cichocki N."/>
            <person name="Veneault-Fourrey C."/>
            <person name="LaButti K."/>
            <person name="Lindquist E.A."/>
            <person name="Lipzen A."/>
            <person name="Lundell T."/>
            <person name="Morin E."/>
            <person name="Murat C."/>
            <person name="Riley R."/>
            <person name="Ohm R."/>
            <person name="Sun H."/>
            <person name="Tunlid A."/>
            <person name="Henrissat B."/>
            <person name="Grigoriev I.V."/>
            <person name="Hibbett D.S."/>
            <person name="Martin F."/>
        </authorList>
    </citation>
    <scope>NUCLEOTIDE SEQUENCE [LARGE SCALE GENOMIC DNA]</scope>
    <source>
        <strain evidence="2">Foug A</strain>
    </source>
</reference>
<dbReference type="InParanoid" id="A0A0C2YKF2"/>
<dbReference type="InterPro" id="IPR021109">
    <property type="entry name" value="Peptidase_aspartic_dom_sf"/>
</dbReference>
<feature type="non-terminal residue" evidence="1">
    <location>
        <position position="323"/>
    </location>
</feature>
<dbReference type="AlphaFoldDB" id="A0A0C2YKF2"/>
<dbReference type="HOGENOM" id="CLU_000384_42_0_1"/>
<dbReference type="EMBL" id="KN822560">
    <property type="protein sequence ID" value="KIM50248.1"/>
    <property type="molecule type" value="Genomic_DNA"/>
</dbReference>
<dbReference type="Gene3D" id="3.10.10.10">
    <property type="entry name" value="HIV Type 1 Reverse Transcriptase, subunit A, domain 1"/>
    <property type="match status" value="1"/>
</dbReference>
<keyword evidence="2" id="KW-1185">Reference proteome</keyword>
<evidence type="ECO:0008006" key="3">
    <source>
        <dbReference type="Google" id="ProtNLM"/>
    </source>
</evidence>
<dbReference type="STRING" id="1036808.A0A0C2YKF2"/>
<dbReference type="InterPro" id="IPR043502">
    <property type="entry name" value="DNA/RNA_pol_sf"/>
</dbReference>
<reference evidence="1 2" key="1">
    <citation type="submission" date="2014-04" db="EMBL/GenBank/DDBJ databases">
        <authorList>
            <consortium name="DOE Joint Genome Institute"/>
            <person name="Kuo A."/>
            <person name="Kohler A."/>
            <person name="Nagy L.G."/>
            <person name="Floudas D."/>
            <person name="Copeland A."/>
            <person name="Barry K.W."/>
            <person name="Cichocki N."/>
            <person name="Veneault-Fourrey C."/>
            <person name="LaButti K."/>
            <person name="Lindquist E.A."/>
            <person name="Lipzen A."/>
            <person name="Lundell T."/>
            <person name="Morin E."/>
            <person name="Murat C."/>
            <person name="Sun H."/>
            <person name="Tunlid A."/>
            <person name="Henrissat B."/>
            <person name="Grigoriev I.V."/>
            <person name="Hibbett D.S."/>
            <person name="Martin F."/>
            <person name="Nordberg H.P."/>
            <person name="Cantor M.N."/>
            <person name="Hua S.X."/>
        </authorList>
    </citation>
    <scope>NUCLEOTIDE SEQUENCE [LARGE SCALE GENOMIC DNA]</scope>
    <source>
        <strain evidence="1 2">Foug A</strain>
    </source>
</reference>
<dbReference type="PANTHER" id="PTHR15503">
    <property type="entry name" value="LDOC1 RELATED"/>
    <property type="match status" value="1"/>
</dbReference>
<sequence length="323" mass="35563">MEAHLNMSTLSDPNALIPLVSALPYNLESIHALVDSGSTHCFVDIQFVHQNKITTHTIPPVTLQLFDGSTNFNGSDKVGLSTVTPMNFYLALLDSECKIVLGHNWLTHFNPLIDWVLSSIKFQTLAGSLPVPPLTPSLDLPGKSAPSLPDQLDPGLVPSVDVPVCTPPHISLVNAVAFTRACKLEDSVKYQLQLRPSGEVKGWSSSTSPALDLSSVPLEYCNYADVFSKVKASELPPHHNYDLKINLEEGTPLPLETPYSLSPVELSTLWTFIDENLSIRYIHPTASSHDALVLFIKKKDSSLQLCIDFRGLNRITKKDRYPL</sequence>
<dbReference type="CDD" id="cd00303">
    <property type="entry name" value="retropepsin_like"/>
    <property type="match status" value="1"/>
</dbReference>
<dbReference type="Pfam" id="PF08284">
    <property type="entry name" value="RVP_2"/>
    <property type="match status" value="1"/>
</dbReference>
<dbReference type="InterPro" id="IPR032567">
    <property type="entry name" value="RTL1-rel"/>
</dbReference>
<dbReference type="PANTHER" id="PTHR15503:SF22">
    <property type="entry name" value="TRANSPOSON TY3-I GAG POLYPROTEIN"/>
    <property type="match status" value="1"/>
</dbReference>
<evidence type="ECO:0000313" key="2">
    <source>
        <dbReference type="Proteomes" id="UP000053989"/>
    </source>
</evidence>
<gene>
    <name evidence="1" type="ORF">SCLCIDRAFT_69788</name>
</gene>
<organism evidence="1 2">
    <name type="scientific">Scleroderma citrinum Foug A</name>
    <dbReference type="NCBI Taxonomy" id="1036808"/>
    <lineage>
        <taxon>Eukaryota</taxon>
        <taxon>Fungi</taxon>
        <taxon>Dikarya</taxon>
        <taxon>Basidiomycota</taxon>
        <taxon>Agaricomycotina</taxon>
        <taxon>Agaricomycetes</taxon>
        <taxon>Agaricomycetidae</taxon>
        <taxon>Boletales</taxon>
        <taxon>Sclerodermatineae</taxon>
        <taxon>Sclerodermataceae</taxon>
        <taxon>Scleroderma</taxon>
    </lineage>
</organism>
<dbReference type="SUPFAM" id="SSF56672">
    <property type="entry name" value="DNA/RNA polymerases"/>
    <property type="match status" value="1"/>
</dbReference>
<dbReference type="OrthoDB" id="2690060at2759"/>